<keyword evidence="3" id="KW-1185">Reference proteome</keyword>
<feature type="compositionally biased region" description="Low complexity" evidence="1">
    <location>
        <begin position="59"/>
        <end position="77"/>
    </location>
</feature>
<evidence type="ECO:0000256" key="1">
    <source>
        <dbReference type="SAM" id="MobiDB-lite"/>
    </source>
</evidence>
<name>A0A9J6FAQ3_HAELO</name>
<dbReference type="VEuPathDB" id="VectorBase:HLOH_049950"/>
<protein>
    <submittedName>
        <fullName evidence="2">Uncharacterized protein</fullName>
    </submittedName>
</protein>
<dbReference type="Proteomes" id="UP000821853">
    <property type="component" value="Chromosome 1"/>
</dbReference>
<dbReference type="EMBL" id="JABSTR010000001">
    <property type="protein sequence ID" value="KAH9360029.1"/>
    <property type="molecule type" value="Genomic_DNA"/>
</dbReference>
<comment type="caution">
    <text evidence="2">The sequence shown here is derived from an EMBL/GenBank/DDBJ whole genome shotgun (WGS) entry which is preliminary data.</text>
</comment>
<feature type="region of interest" description="Disordered" evidence="1">
    <location>
        <begin position="1"/>
        <end position="101"/>
    </location>
</feature>
<feature type="compositionally biased region" description="Polar residues" evidence="1">
    <location>
        <begin position="87"/>
        <end position="101"/>
    </location>
</feature>
<organism evidence="2 3">
    <name type="scientific">Haemaphysalis longicornis</name>
    <name type="common">Bush tick</name>
    <dbReference type="NCBI Taxonomy" id="44386"/>
    <lineage>
        <taxon>Eukaryota</taxon>
        <taxon>Metazoa</taxon>
        <taxon>Ecdysozoa</taxon>
        <taxon>Arthropoda</taxon>
        <taxon>Chelicerata</taxon>
        <taxon>Arachnida</taxon>
        <taxon>Acari</taxon>
        <taxon>Parasitiformes</taxon>
        <taxon>Ixodida</taxon>
        <taxon>Ixodoidea</taxon>
        <taxon>Ixodidae</taxon>
        <taxon>Haemaphysalinae</taxon>
        <taxon>Haemaphysalis</taxon>
    </lineage>
</organism>
<feature type="compositionally biased region" description="Polar residues" evidence="1">
    <location>
        <begin position="1"/>
        <end position="10"/>
    </location>
</feature>
<proteinExistence type="predicted"/>
<dbReference type="AlphaFoldDB" id="A0A9J6FAQ3"/>
<accession>A0A9J6FAQ3</accession>
<sequence>MASHDLNSYSALEMDVGDPTEDIDNITGENNTVFITPMTKKAKRQASRSHTPPDAAMPAGSAASSTDASTSSSQLTTGNQHKDVEVPTTSKANHKTSGMPTQRTRLPITVIFRLKEPVNLRKIGLIHAHRAIERHVKTLPINYAF</sequence>
<gene>
    <name evidence="2" type="ORF">HPB48_009574</name>
</gene>
<evidence type="ECO:0000313" key="3">
    <source>
        <dbReference type="Proteomes" id="UP000821853"/>
    </source>
</evidence>
<evidence type="ECO:0000313" key="2">
    <source>
        <dbReference type="EMBL" id="KAH9360029.1"/>
    </source>
</evidence>
<feature type="compositionally biased region" description="Acidic residues" evidence="1">
    <location>
        <begin position="15"/>
        <end position="24"/>
    </location>
</feature>
<reference evidence="2 3" key="1">
    <citation type="journal article" date="2020" name="Cell">
        <title>Large-Scale Comparative Analyses of Tick Genomes Elucidate Their Genetic Diversity and Vector Capacities.</title>
        <authorList>
            <consortium name="Tick Genome and Microbiome Consortium (TIGMIC)"/>
            <person name="Jia N."/>
            <person name="Wang J."/>
            <person name="Shi W."/>
            <person name="Du L."/>
            <person name="Sun Y."/>
            <person name="Zhan W."/>
            <person name="Jiang J.F."/>
            <person name="Wang Q."/>
            <person name="Zhang B."/>
            <person name="Ji P."/>
            <person name="Bell-Sakyi L."/>
            <person name="Cui X.M."/>
            <person name="Yuan T.T."/>
            <person name="Jiang B.G."/>
            <person name="Yang W.F."/>
            <person name="Lam T.T."/>
            <person name="Chang Q.C."/>
            <person name="Ding S.J."/>
            <person name="Wang X.J."/>
            <person name="Zhu J.G."/>
            <person name="Ruan X.D."/>
            <person name="Zhao L."/>
            <person name="Wei J.T."/>
            <person name="Ye R.Z."/>
            <person name="Que T.C."/>
            <person name="Du C.H."/>
            <person name="Zhou Y.H."/>
            <person name="Cheng J.X."/>
            <person name="Dai P.F."/>
            <person name="Guo W.B."/>
            <person name="Han X.H."/>
            <person name="Huang E.J."/>
            <person name="Li L.F."/>
            <person name="Wei W."/>
            <person name="Gao Y.C."/>
            <person name="Liu J.Z."/>
            <person name="Shao H.Z."/>
            <person name="Wang X."/>
            <person name="Wang C.C."/>
            <person name="Yang T.C."/>
            <person name="Huo Q.B."/>
            <person name="Li W."/>
            <person name="Chen H.Y."/>
            <person name="Chen S.E."/>
            <person name="Zhou L.G."/>
            <person name="Ni X.B."/>
            <person name="Tian J.H."/>
            <person name="Sheng Y."/>
            <person name="Liu T."/>
            <person name="Pan Y.S."/>
            <person name="Xia L.Y."/>
            <person name="Li J."/>
            <person name="Zhao F."/>
            <person name="Cao W.C."/>
        </authorList>
    </citation>
    <scope>NUCLEOTIDE SEQUENCE [LARGE SCALE GENOMIC DNA]</scope>
    <source>
        <strain evidence="2">HaeL-2018</strain>
    </source>
</reference>